<accession>A0A9D2PBC1</accession>
<protein>
    <recommendedName>
        <fullName evidence="3">Stage III sporulation protein AF</fullName>
    </recommendedName>
</protein>
<dbReference type="Proteomes" id="UP000823906">
    <property type="component" value="Unassembled WGS sequence"/>
</dbReference>
<comment type="caution">
    <text evidence="1">The sequence shown here is derived from an EMBL/GenBank/DDBJ whole genome shotgun (WGS) entry which is preliminary data.</text>
</comment>
<dbReference type="AlphaFoldDB" id="A0A9D2PBC1"/>
<reference evidence="1" key="1">
    <citation type="journal article" date="2021" name="PeerJ">
        <title>Extensive microbial diversity within the chicken gut microbiome revealed by metagenomics and culture.</title>
        <authorList>
            <person name="Gilroy R."/>
            <person name="Ravi A."/>
            <person name="Getino M."/>
            <person name="Pursley I."/>
            <person name="Horton D.L."/>
            <person name="Alikhan N.F."/>
            <person name="Baker D."/>
            <person name="Gharbi K."/>
            <person name="Hall N."/>
            <person name="Watson M."/>
            <person name="Adriaenssens E.M."/>
            <person name="Foster-Nyarko E."/>
            <person name="Jarju S."/>
            <person name="Secka A."/>
            <person name="Antonio M."/>
            <person name="Oren A."/>
            <person name="Chaudhuri R.R."/>
            <person name="La Ragione R."/>
            <person name="Hildebrand F."/>
            <person name="Pallen M.J."/>
        </authorList>
    </citation>
    <scope>NUCLEOTIDE SEQUENCE</scope>
    <source>
        <strain evidence="1">ChiSjej5B23-2810</strain>
    </source>
</reference>
<proteinExistence type="predicted"/>
<sequence>MQQLKTAVAVFCTACICAELVGQLLGDVRGRQCIKAAAGLYILVALFHALPGIRAGAAGFALPAVEAENFGTAGDAILRQAERELAGTLEEQILEQTGLAAELAVTLEQTEEGAGAAGVDVRLPAGAAASGREAVQSLLCEALGIGPEAIVWTEAEQGG</sequence>
<name>A0A9D2PBC1_9FIRM</name>
<evidence type="ECO:0008006" key="3">
    <source>
        <dbReference type="Google" id="ProtNLM"/>
    </source>
</evidence>
<evidence type="ECO:0000313" key="1">
    <source>
        <dbReference type="EMBL" id="HJC46089.1"/>
    </source>
</evidence>
<evidence type="ECO:0000313" key="2">
    <source>
        <dbReference type="Proteomes" id="UP000823906"/>
    </source>
</evidence>
<organism evidence="1 2">
    <name type="scientific">Candidatus Faecalibacterium faecigallinarum</name>
    <dbReference type="NCBI Taxonomy" id="2838577"/>
    <lineage>
        <taxon>Bacteria</taxon>
        <taxon>Bacillati</taxon>
        <taxon>Bacillota</taxon>
        <taxon>Clostridia</taxon>
        <taxon>Eubacteriales</taxon>
        <taxon>Oscillospiraceae</taxon>
        <taxon>Faecalibacterium</taxon>
    </lineage>
</organism>
<dbReference type="EMBL" id="DWWN01000053">
    <property type="protein sequence ID" value="HJC46089.1"/>
    <property type="molecule type" value="Genomic_DNA"/>
</dbReference>
<reference evidence="1" key="2">
    <citation type="submission" date="2021-04" db="EMBL/GenBank/DDBJ databases">
        <authorList>
            <person name="Gilroy R."/>
        </authorList>
    </citation>
    <scope>NUCLEOTIDE SEQUENCE</scope>
    <source>
        <strain evidence="1">ChiSjej5B23-2810</strain>
    </source>
</reference>
<gene>
    <name evidence="1" type="ORF">H9703_08170</name>
</gene>